<evidence type="ECO:0000256" key="1">
    <source>
        <dbReference type="SAM" id="Phobius"/>
    </source>
</evidence>
<evidence type="ECO:0000313" key="4">
    <source>
        <dbReference type="WBParaSite" id="SRAE_X000013800.1"/>
    </source>
</evidence>
<proteinExistence type="predicted"/>
<keyword evidence="1" id="KW-0472">Membrane</keyword>
<dbReference type="WormBase" id="SRAE_X000013800">
    <property type="protein sequence ID" value="SRP01628"/>
    <property type="gene ID" value="WBGene00265693"/>
</dbReference>
<dbReference type="AlphaFoldDB" id="A0A090LRK9"/>
<reference evidence="2 3" key="1">
    <citation type="submission" date="2014-09" db="EMBL/GenBank/DDBJ databases">
        <authorList>
            <person name="Martin A.A."/>
        </authorList>
    </citation>
    <scope>NUCLEOTIDE SEQUENCE</scope>
    <source>
        <strain evidence="3">ED321</strain>
        <strain evidence="2">ED321 Heterogonic</strain>
    </source>
</reference>
<evidence type="ECO:0000313" key="2">
    <source>
        <dbReference type="EMBL" id="CEF70807.1"/>
    </source>
</evidence>
<reference evidence="4" key="2">
    <citation type="submission" date="2020-12" db="UniProtKB">
        <authorList>
            <consortium name="WormBaseParasite"/>
        </authorList>
    </citation>
    <scope>IDENTIFICATION</scope>
</reference>
<dbReference type="Proteomes" id="UP000035682">
    <property type="component" value="Unplaced"/>
</dbReference>
<dbReference type="CTD" id="36383186"/>
<dbReference type="EMBL" id="LN609530">
    <property type="protein sequence ID" value="CEF70807.1"/>
    <property type="molecule type" value="Genomic_DNA"/>
</dbReference>
<dbReference type="RefSeq" id="XP_024510003.1">
    <property type="nucleotide sequence ID" value="XM_024644445.1"/>
</dbReference>
<protein>
    <submittedName>
        <fullName evidence="2 4">Uncharacterized protein</fullName>
    </submittedName>
</protein>
<organism evidence="2">
    <name type="scientific">Strongyloides ratti</name>
    <name type="common">Parasitic roundworm</name>
    <dbReference type="NCBI Taxonomy" id="34506"/>
    <lineage>
        <taxon>Eukaryota</taxon>
        <taxon>Metazoa</taxon>
        <taxon>Ecdysozoa</taxon>
        <taxon>Nematoda</taxon>
        <taxon>Chromadorea</taxon>
        <taxon>Rhabditida</taxon>
        <taxon>Tylenchina</taxon>
        <taxon>Panagrolaimomorpha</taxon>
        <taxon>Strongyloidoidea</taxon>
        <taxon>Strongyloididae</taxon>
        <taxon>Strongyloides</taxon>
    </lineage>
</organism>
<accession>A0A090LRK9</accession>
<feature type="transmembrane region" description="Helical" evidence="1">
    <location>
        <begin position="23"/>
        <end position="46"/>
    </location>
</feature>
<evidence type="ECO:0000313" key="3">
    <source>
        <dbReference type="Proteomes" id="UP000035682"/>
    </source>
</evidence>
<keyword evidence="1" id="KW-0812">Transmembrane</keyword>
<gene>
    <name evidence="2 4 5" type="ORF">SRAE_X000013800</name>
</gene>
<evidence type="ECO:0000313" key="5">
    <source>
        <dbReference type="WormBase" id="SRAE_X000013800"/>
    </source>
</evidence>
<keyword evidence="3" id="KW-1185">Reference proteome</keyword>
<keyword evidence="1" id="KW-1133">Transmembrane helix</keyword>
<sequence length="88" mass="10141">MLGFFLKVTHSQVTIDICNKNGLVMYITLKLAPPGTFIIICLNVFSKINWTDYLYLYHIEIGASCILLFIKYPSFNNVLKMANLYRSN</sequence>
<feature type="transmembrane region" description="Helical" evidence="1">
    <location>
        <begin position="53"/>
        <end position="72"/>
    </location>
</feature>
<dbReference type="GeneID" id="36383186"/>
<dbReference type="WBParaSite" id="SRAE_X000013800.1">
    <property type="protein sequence ID" value="SRAE_X000013800.1"/>
    <property type="gene ID" value="WBGene00265693"/>
</dbReference>
<name>A0A090LRK9_STRRB</name>